<protein>
    <submittedName>
        <fullName evidence="1">Uncharacterized protein</fullName>
    </submittedName>
</protein>
<reference evidence="2" key="1">
    <citation type="journal article" date="2019" name="Int. J. Syst. Evol. Microbiol.">
        <title>The Global Catalogue of Microorganisms (GCM) 10K type strain sequencing project: providing services to taxonomists for standard genome sequencing and annotation.</title>
        <authorList>
            <consortium name="The Broad Institute Genomics Platform"/>
            <consortium name="The Broad Institute Genome Sequencing Center for Infectious Disease"/>
            <person name="Wu L."/>
            <person name="Ma J."/>
        </authorList>
    </citation>
    <scope>NUCLEOTIDE SEQUENCE [LARGE SCALE GENOMIC DNA]</scope>
    <source>
        <strain evidence="2">JCM 1490</strain>
    </source>
</reference>
<dbReference type="Proteomes" id="UP001596455">
    <property type="component" value="Unassembled WGS sequence"/>
</dbReference>
<organism evidence="1 2">
    <name type="scientific">Georgenia alba</name>
    <dbReference type="NCBI Taxonomy" id="2233858"/>
    <lineage>
        <taxon>Bacteria</taxon>
        <taxon>Bacillati</taxon>
        <taxon>Actinomycetota</taxon>
        <taxon>Actinomycetes</taxon>
        <taxon>Micrococcales</taxon>
        <taxon>Bogoriellaceae</taxon>
        <taxon>Georgenia</taxon>
    </lineage>
</organism>
<name>A0ABW2Q4T4_9MICO</name>
<evidence type="ECO:0000313" key="1">
    <source>
        <dbReference type="EMBL" id="MFC7403994.1"/>
    </source>
</evidence>
<dbReference type="RefSeq" id="WP_382390968.1">
    <property type="nucleotide sequence ID" value="NZ_JBHTCQ010000001.1"/>
</dbReference>
<comment type="caution">
    <text evidence="1">The sequence shown here is derived from an EMBL/GenBank/DDBJ whole genome shotgun (WGS) entry which is preliminary data.</text>
</comment>
<evidence type="ECO:0000313" key="2">
    <source>
        <dbReference type="Proteomes" id="UP001596455"/>
    </source>
</evidence>
<sequence length="111" mass="11644">MPTEIVLLSDIEPTDELLKSAVGSLHPDGTFVSFRGGQIRQLLDRDGRALLSVFPTRPVNEAREATASVATAPASFGLWTDMTIPHGDDGRGREAAEAVAAAVGGAVTDRT</sequence>
<proteinExistence type="predicted"/>
<dbReference type="EMBL" id="JBHTCQ010000001">
    <property type="protein sequence ID" value="MFC7403994.1"/>
    <property type="molecule type" value="Genomic_DNA"/>
</dbReference>
<keyword evidence="2" id="KW-1185">Reference proteome</keyword>
<accession>A0ABW2Q4T4</accession>
<gene>
    <name evidence="1" type="ORF">ACFQQL_02650</name>
</gene>